<name>A0ACB1ABY0_MELEN</name>
<proteinExistence type="predicted"/>
<accession>A0ACB1ABY0</accession>
<sequence>MNVGLVGRTFNTTLAFLSMMLSLRKSIMFGTLTTRAVDLSSTYTQHSVHFDILPFPPTKQQHLRKFLVEIKRGRMYRIKRKGFLVGRMTEESARAVDDEKR</sequence>
<protein>
    <submittedName>
        <fullName evidence="1">Uncharacterized protein</fullName>
    </submittedName>
</protein>
<gene>
    <name evidence="1" type="ORF">MENTE1834_LOCUS36710</name>
</gene>
<dbReference type="EMBL" id="CAVMJV010000075">
    <property type="protein sequence ID" value="CAK5089014.1"/>
    <property type="molecule type" value="Genomic_DNA"/>
</dbReference>
<keyword evidence="2" id="KW-1185">Reference proteome</keyword>
<reference evidence="1" key="1">
    <citation type="submission" date="2023-11" db="EMBL/GenBank/DDBJ databases">
        <authorList>
            <person name="Poullet M."/>
        </authorList>
    </citation>
    <scope>NUCLEOTIDE SEQUENCE</scope>
    <source>
        <strain evidence="1">E1834</strain>
    </source>
</reference>
<evidence type="ECO:0000313" key="1">
    <source>
        <dbReference type="EMBL" id="CAK5089014.1"/>
    </source>
</evidence>
<comment type="caution">
    <text evidence="1">The sequence shown here is derived from an EMBL/GenBank/DDBJ whole genome shotgun (WGS) entry which is preliminary data.</text>
</comment>
<evidence type="ECO:0000313" key="2">
    <source>
        <dbReference type="Proteomes" id="UP001497535"/>
    </source>
</evidence>
<organism evidence="1 2">
    <name type="scientific">Meloidogyne enterolobii</name>
    <name type="common">Root-knot nematode worm</name>
    <name type="synonym">Meloidogyne mayaguensis</name>
    <dbReference type="NCBI Taxonomy" id="390850"/>
    <lineage>
        <taxon>Eukaryota</taxon>
        <taxon>Metazoa</taxon>
        <taxon>Ecdysozoa</taxon>
        <taxon>Nematoda</taxon>
        <taxon>Chromadorea</taxon>
        <taxon>Rhabditida</taxon>
        <taxon>Tylenchina</taxon>
        <taxon>Tylenchomorpha</taxon>
        <taxon>Tylenchoidea</taxon>
        <taxon>Meloidogynidae</taxon>
        <taxon>Meloidogyninae</taxon>
        <taxon>Meloidogyne</taxon>
    </lineage>
</organism>
<dbReference type="Proteomes" id="UP001497535">
    <property type="component" value="Unassembled WGS sequence"/>
</dbReference>